<keyword evidence="4" id="KW-0862">Zinc</keyword>
<evidence type="ECO:0000313" key="8">
    <source>
        <dbReference type="Proteomes" id="UP001286313"/>
    </source>
</evidence>
<proteinExistence type="predicted"/>
<comment type="caution">
    <text evidence="7">The sequence shown here is derived from an EMBL/GenBank/DDBJ whole genome shotgun (WGS) entry which is preliminary data.</text>
</comment>
<dbReference type="PROSITE" id="PS50157">
    <property type="entry name" value="ZINC_FINGER_C2H2_2"/>
    <property type="match status" value="1"/>
</dbReference>
<dbReference type="GO" id="GO:0010468">
    <property type="term" value="P:regulation of gene expression"/>
    <property type="evidence" value="ECO:0007669"/>
    <property type="project" value="TreeGrafter"/>
</dbReference>
<keyword evidence="1" id="KW-0479">Metal-binding</keyword>
<evidence type="ECO:0000256" key="4">
    <source>
        <dbReference type="ARBA" id="ARBA00022833"/>
    </source>
</evidence>
<dbReference type="AlphaFoldDB" id="A0AAE1KAQ4"/>
<feature type="domain" description="C2H2-type" evidence="6">
    <location>
        <begin position="94"/>
        <end position="121"/>
    </location>
</feature>
<dbReference type="Gene3D" id="3.30.160.60">
    <property type="entry name" value="Classic Zinc Finger"/>
    <property type="match status" value="2"/>
</dbReference>
<reference evidence="7" key="1">
    <citation type="submission" date="2023-10" db="EMBL/GenBank/DDBJ databases">
        <title>Genome assemblies of two species of porcelain crab, Petrolisthes cinctipes and Petrolisthes manimaculis (Anomura: Porcellanidae).</title>
        <authorList>
            <person name="Angst P."/>
        </authorList>
    </citation>
    <scope>NUCLEOTIDE SEQUENCE</scope>
    <source>
        <strain evidence="7">PB745_01</strain>
        <tissue evidence="7">Gill</tissue>
    </source>
</reference>
<dbReference type="PANTHER" id="PTHR24403:SF67">
    <property type="entry name" value="FI01116P-RELATED"/>
    <property type="match status" value="1"/>
</dbReference>
<dbReference type="InterPro" id="IPR036236">
    <property type="entry name" value="Znf_C2H2_sf"/>
</dbReference>
<dbReference type="Proteomes" id="UP001286313">
    <property type="component" value="Unassembled WGS sequence"/>
</dbReference>
<name>A0AAE1KAQ4_PETCI</name>
<dbReference type="FunFam" id="3.30.160.60:FF:000446">
    <property type="entry name" value="Zinc finger protein"/>
    <property type="match status" value="1"/>
</dbReference>
<evidence type="ECO:0000256" key="2">
    <source>
        <dbReference type="ARBA" id="ARBA00022737"/>
    </source>
</evidence>
<sequence length="195" mass="22209">MVDMAFCSQCRGLLPLHHHHHNHLPVPRPHPHQHVASSSRRFHSTVTQKIALHQPPCPPSLPLSLAVQRAIAALGRGLAHHAATTPDHRLEKLYWCHRCHYRSDSKSNLLRHLRTHTGEKRHGCPVCPYRAGQRSDLRRHLRVHALRVSHDTLQCRLCDFTTATPVGFAMHIMDIHSTNSDQHEEDPIEDPLATD</sequence>
<dbReference type="GO" id="GO:0005634">
    <property type="term" value="C:nucleus"/>
    <property type="evidence" value="ECO:0007669"/>
    <property type="project" value="TreeGrafter"/>
</dbReference>
<evidence type="ECO:0000259" key="6">
    <source>
        <dbReference type="PROSITE" id="PS50157"/>
    </source>
</evidence>
<dbReference type="InterPro" id="IPR050688">
    <property type="entry name" value="Zinc_finger/UBP_domain"/>
</dbReference>
<evidence type="ECO:0000256" key="3">
    <source>
        <dbReference type="ARBA" id="ARBA00022771"/>
    </source>
</evidence>
<keyword evidence="2" id="KW-0677">Repeat</keyword>
<protein>
    <recommendedName>
        <fullName evidence="6">C2H2-type domain-containing protein</fullName>
    </recommendedName>
</protein>
<gene>
    <name evidence="7" type="ORF">Pcinc_026001</name>
</gene>
<keyword evidence="8" id="KW-1185">Reference proteome</keyword>
<dbReference type="PANTHER" id="PTHR24403">
    <property type="entry name" value="ZINC FINGER PROTEIN"/>
    <property type="match status" value="1"/>
</dbReference>
<dbReference type="InterPro" id="IPR013087">
    <property type="entry name" value="Znf_C2H2_type"/>
</dbReference>
<keyword evidence="3 5" id="KW-0863">Zinc-finger</keyword>
<organism evidence="7 8">
    <name type="scientific">Petrolisthes cinctipes</name>
    <name type="common">Flat porcelain crab</name>
    <dbReference type="NCBI Taxonomy" id="88211"/>
    <lineage>
        <taxon>Eukaryota</taxon>
        <taxon>Metazoa</taxon>
        <taxon>Ecdysozoa</taxon>
        <taxon>Arthropoda</taxon>
        <taxon>Crustacea</taxon>
        <taxon>Multicrustacea</taxon>
        <taxon>Malacostraca</taxon>
        <taxon>Eumalacostraca</taxon>
        <taxon>Eucarida</taxon>
        <taxon>Decapoda</taxon>
        <taxon>Pleocyemata</taxon>
        <taxon>Anomura</taxon>
        <taxon>Galatheoidea</taxon>
        <taxon>Porcellanidae</taxon>
        <taxon>Petrolisthes</taxon>
    </lineage>
</organism>
<dbReference type="EMBL" id="JAWQEG010002971">
    <property type="protein sequence ID" value="KAK3868614.1"/>
    <property type="molecule type" value="Genomic_DNA"/>
</dbReference>
<evidence type="ECO:0000313" key="7">
    <source>
        <dbReference type="EMBL" id="KAK3868614.1"/>
    </source>
</evidence>
<evidence type="ECO:0000256" key="1">
    <source>
        <dbReference type="ARBA" id="ARBA00022723"/>
    </source>
</evidence>
<accession>A0AAE1KAQ4</accession>
<dbReference type="GO" id="GO:0008270">
    <property type="term" value="F:zinc ion binding"/>
    <property type="evidence" value="ECO:0007669"/>
    <property type="project" value="UniProtKB-KW"/>
</dbReference>
<dbReference type="SMART" id="SM00355">
    <property type="entry name" value="ZnF_C2H2"/>
    <property type="match status" value="3"/>
</dbReference>
<evidence type="ECO:0000256" key="5">
    <source>
        <dbReference type="PROSITE-ProRule" id="PRU00042"/>
    </source>
</evidence>
<dbReference type="SUPFAM" id="SSF57667">
    <property type="entry name" value="beta-beta-alpha zinc fingers"/>
    <property type="match status" value="1"/>
</dbReference>